<dbReference type="Proteomes" id="UP001577267">
    <property type="component" value="Unassembled WGS sequence"/>
</dbReference>
<organism evidence="1 2">
    <name type="scientific">Streptomyces carpaticus</name>
    <dbReference type="NCBI Taxonomy" id="285558"/>
    <lineage>
        <taxon>Bacteria</taxon>
        <taxon>Bacillati</taxon>
        <taxon>Actinomycetota</taxon>
        <taxon>Actinomycetes</taxon>
        <taxon>Kitasatosporales</taxon>
        <taxon>Streptomycetaceae</taxon>
        <taxon>Streptomyces</taxon>
    </lineage>
</organism>
<dbReference type="EMBL" id="JBHGBT010000005">
    <property type="protein sequence ID" value="MFB4194176.1"/>
    <property type="molecule type" value="Genomic_DNA"/>
</dbReference>
<gene>
    <name evidence="1" type="ORF">ACE11A_07395</name>
</gene>
<accession>A0ABV4ZJ80</accession>
<dbReference type="SUPFAM" id="SSF56112">
    <property type="entry name" value="Protein kinase-like (PK-like)"/>
    <property type="match status" value="1"/>
</dbReference>
<dbReference type="InterPro" id="IPR011009">
    <property type="entry name" value="Kinase-like_dom_sf"/>
</dbReference>
<keyword evidence="1" id="KW-0418">Kinase</keyword>
<dbReference type="RefSeq" id="WP_375062208.1">
    <property type="nucleotide sequence ID" value="NZ_JBHGBT010000005.1"/>
</dbReference>
<proteinExistence type="predicted"/>
<dbReference type="GO" id="GO:0016301">
    <property type="term" value="F:kinase activity"/>
    <property type="evidence" value="ECO:0007669"/>
    <property type="project" value="UniProtKB-KW"/>
</dbReference>
<keyword evidence="2" id="KW-1185">Reference proteome</keyword>
<name>A0ABV4ZJ80_9ACTN</name>
<reference evidence="1 2" key="1">
    <citation type="submission" date="2024-09" db="EMBL/GenBank/DDBJ databases">
        <title>Draft genome sequence of multifaceted antimicrobials producing Streptomyces sp. strain FH1.</title>
        <authorList>
            <person name="Hassan F."/>
            <person name="Ali H."/>
            <person name="Hassan N."/>
            <person name="Nawaz A."/>
        </authorList>
    </citation>
    <scope>NUCLEOTIDE SEQUENCE [LARGE SCALE GENOMIC DNA]</scope>
    <source>
        <strain evidence="1 2">FH1</strain>
    </source>
</reference>
<protein>
    <submittedName>
        <fullName evidence="1">Protein kinase</fullName>
    </submittedName>
</protein>
<evidence type="ECO:0000313" key="1">
    <source>
        <dbReference type="EMBL" id="MFB4194176.1"/>
    </source>
</evidence>
<keyword evidence="1" id="KW-0808">Transferase</keyword>
<evidence type="ECO:0000313" key="2">
    <source>
        <dbReference type="Proteomes" id="UP001577267"/>
    </source>
</evidence>
<sequence length="266" mass="29822">MSDLPGPEFWALVHPYTGDVAKAKPPPRAFDSDVTAVVEAEEGRFFIKAMRNRPGGRRESLMREKVINPFVQPISPPLLWYTEDDAWVVLGFELVHGRHADFSPDSEDLPRVVDLLDRIGGLALPEVAREWTEDRWDWLTTSNEEVELLRGNSLIHGDVHPANFLLGNRDAWAVDWSWPTRGAGFIDPATLVTQLIGAGHGPEKAEEWASGCRGWTDADPHGIDTFAAVTVRLWRSLAERSPDEQWLKAMTMAAQSWADHRGVQVD</sequence>
<comment type="caution">
    <text evidence="1">The sequence shown here is derived from an EMBL/GenBank/DDBJ whole genome shotgun (WGS) entry which is preliminary data.</text>
</comment>
<dbReference type="Gene3D" id="3.90.1200.10">
    <property type="match status" value="1"/>
</dbReference>